<organism evidence="3 5">
    <name type="scientific">Marasmiellus scandens</name>
    <dbReference type="NCBI Taxonomy" id="2682957"/>
    <lineage>
        <taxon>Eukaryota</taxon>
        <taxon>Fungi</taxon>
        <taxon>Dikarya</taxon>
        <taxon>Basidiomycota</taxon>
        <taxon>Agaricomycotina</taxon>
        <taxon>Agaricomycetes</taxon>
        <taxon>Agaricomycetidae</taxon>
        <taxon>Agaricales</taxon>
        <taxon>Marasmiineae</taxon>
        <taxon>Omphalotaceae</taxon>
        <taxon>Marasmiellus</taxon>
    </lineage>
</organism>
<evidence type="ECO:0000313" key="3">
    <source>
        <dbReference type="EMBL" id="KAK7436978.1"/>
    </source>
</evidence>
<proteinExistence type="predicted"/>
<name>A0ABR1IS93_9AGAR</name>
<comment type="caution">
    <text evidence="3">The sequence shown here is derived from an EMBL/GenBank/DDBJ whole genome shotgun (WGS) entry which is preliminary data.</text>
</comment>
<dbReference type="Proteomes" id="UP001498398">
    <property type="component" value="Unassembled WGS sequence"/>
</dbReference>
<evidence type="ECO:0000256" key="1">
    <source>
        <dbReference type="SAM" id="Coils"/>
    </source>
</evidence>
<dbReference type="EMBL" id="JBANRG010000089">
    <property type="protein sequence ID" value="KAK7436978.1"/>
    <property type="molecule type" value="Genomic_DNA"/>
</dbReference>
<evidence type="ECO:0000256" key="2">
    <source>
        <dbReference type="SAM" id="MobiDB-lite"/>
    </source>
</evidence>
<feature type="coiled-coil region" evidence="1">
    <location>
        <begin position="94"/>
        <end position="128"/>
    </location>
</feature>
<evidence type="ECO:0000313" key="4">
    <source>
        <dbReference type="EMBL" id="KAK7463381.1"/>
    </source>
</evidence>
<accession>A0ABR1IS93</accession>
<keyword evidence="1" id="KW-0175">Coiled coil</keyword>
<evidence type="ECO:0000313" key="5">
    <source>
        <dbReference type="Proteomes" id="UP001498398"/>
    </source>
</evidence>
<reference evidence="3 5" key="1">
    <citation type="submission" date="2024-01" db="EMBL/GenBank/DDBJ databases">
        <title>A draft genome for the cacao thread blight pathogen Marasmiellus scandens.</title>
        <authorList>
            <person name="Baruah I.K."/>
            <person name="Leung J."/>
            <person name="Bukari Y."/>
            <person name="Amoako-Attah I."/>
            <person name="Meinhardt L.W."/>
            <person name="Bailey B.A."/>
            <person name="Cohen S.P."/>
        </authorList>
    </citation>
    <scope>NUCLEOTIDE SEQUENCE [LARGE SCALE GENOMIC DNA]</scope>
    <source>
        <strain evidence="3 5">GH-19</strain>
    </source>
</reference>
<protein>
    <submittedName>
        <fullName evidence="3">Uncharacterized protein</fullName>
    </submittedName>
</protein>
<feature type="region of interest" description="Disordered" evidence="2">
    <location>
        <begin position="135"/>
        <end position="179"/>
    </location>
</feature>
<gene>
    <name evidence="4" type="ORF">VKT23_006736</name>
    <name evidence="3" type="ORF">VKT23_018793</name>
</gene>
<feature type="compositionally biased region" description="Polar residues" evidence="2">
    <location>
        <begin position="142"/>
        <end position="156"/>
    </location>
</feature>
<keyword evidence="5" id="KW-1185">Reference proteome</keyword>
<sequence length="208" mass="24376">MFIESATDWPELHFKCNVDFCNYTNEPPPKRGHHRCGYCKIGYYYVSKEDADKIVEKTEAQNALKTSTRRDKRCADISRTQNKQTSYNLRDQERHLIVKERARLERELEEAERKRDLAAREAEIRKRELYSMYTRSAETKTKSSNGSHRSKSTTNAAARPERQYHTLPNPPAGRSKNQASHTHYYYTLPSRAYNYEEGTGYVARGYAY</sequence>
<dbReference type="EMBL" id="JBANRG010000009">
    <property type="protein sequence ID" value="KAK7463381.1"/>
    <property type="molecule type" value="Genomic_DNA"/>
</dbReference>